<keyword evidence="1 5" id="KW-0963">Cytoplasm</keyword>
<evidence type="ECO:0000256" key="5">
    <source>
        <dbReference type="HAMAP-Rule" id="MF_00014"/>
    </source>
</evidence>
<feature type="domain" description="RimM N-terminal" evidence="6">
    <location>
        <begin position="19"/>
        <end position="95"/>
    </location>
</feature>
<dbReference type="InterPro" id="IPR002676">
    <property type="entry name" value="RimM_N"/>
</dbReference>
<keyword evidence="3 5" id="KW-0698">rRNA processing</keyword>
<dbReference type="GO" id="GO:0006364">
    <property type="term" value="P:rRNA processing"/>
    <property type="evidence" value="ECO:0007669"/>
    <property type="project" value="UniProtKB-UniRule"/>
</dbReference>
<evidence type="ECO:0000256" key="2">
    <source>
        <dbReference type="ARBA" id="ARBA00022517"/>
    </source>
</evidence>
<dbReference type="EMBL" id="LT629799">
    <property type="protein sequence ID" value="SDU84819.1"/>
    <property type="molecule type" value="Genomic_DNA"/>
</dbReference>
<dbReference type="Pfam" id="PF24986">
    <property type="entry name" value="PRC_RimM"/>
    <property type="match status" value="1"/>
</dbReference>
<keyword evidence="9" id="KW-1185">Reference proteome</keyword>
<dbReference type="RefSeq" id="WP_091073424.1">
    <property type="nucleotide sequence ID" value="NZ_LT629799.1"/>
</dbReference>
<dbReference type="InterPro" id="IPR056792">
    <property type="entry name" value="PRC_RimM"/>
</dbReference>
<dbReference type="InterPro" id="IPR011033">
    <property type="entry name" value="PRC_barrel-like_sf"/>
</dbReference>
<gene>
    <name evidence="5" type="primary">rimM</name>
    <name evidence="8" type="ORF">SAMN04488544_0897</name>
</gene>
<dbReference type="Gene3D" id="2.40.30.60">
    <property type="entry name" value="RimM"/>
    <property type="match status" value="1"/>
</dbReference>
<proteinExistence type="inferred from homology"/>
<evidence type="ECO:0000313" key="8">
    <source>
        <dbReference type="EMBL" id="SDU84819.1"/>
    </source>
</evidence>
<comment type="domain">
    <text evidence="5">The PRC barrel domain binds ribosomal protein uS19.</text>
</comment>
<evidence type="ECO:0000313" key="9">
    <source>
        <dbReference type="Proteomes" id="UP000198825"/>
    </source>
</evidence>
<dbReference type="InterPro" id="IPR011961">
    <property type="entry name" value="RimM"/>
</dbReference>
<comment type="similarity">
    <text evidence="5">Belongs to the RimM family.</text>
</comment>
<feature type="domain" description="Ribosome maturation factor RimM PRC barrel" evidence="7">
    <location>
        <begin position="114"/>
        <end position="175"/>
    </location>
</feature>
<dbReference type="InterPro" id="IPR036976">
    <property type="entry name" value="RimM_N_sf"/>
</dbReference>
<dbReference type="AlphaFoldDB" id="A0A1H2LV53"/>
<accession>A0A1H2LV53</accession>
<evidence type="ECO:0000256" key="1">
    <source>
        <dbReference type="ARBA" id="ARBA00022490"/>
    </source>
</evidence>
<dbReference type="PANTHER" id="PTHR33692">
    <property type="entry name" value="RIBOSOME MATURATION FACTOR RIMM"/>
    <property type="match status" value="1"/>
</dbReference>
<comment type="subcellular location">
    <subcellularLocation>
        <location evidence="5">Cytoplasm</location>
    </subcellularLocation>
</comment>
<dbReference type="GO" id="GO:0005840">
    <property type="term" value="C:ribosome"/>
    <property type="evidence" value="ECO:0007669"/>
    <property type="project" value="InterPro"/>
</dbReference>
<evidence type="ECO:0000256" key="3">
    <source>
        <dbReference type="ARBA" id="ARBA00022552"/>
    </source>
</evidence>
<sequence length="194" mass="20855">MTQQHPEGPVARPDLVEVVVGALGRPHGIRGDVAIDLRTDEPERRFVDGAVLRVEGSTRVLTVESTRWHSGRLLARFEELLDRTAVEGARGLVLVTDVPADEVPEDEGEYYDRQLVGLAVETTDGRPVGRVRDVLHPGPQDLLEIETGAGTRLVPFVEALVPEVDLAAGRVLVVDVPGLLSDLPDEPGPTGTSA</sequence>
<dbReference type="PANTHER" id="PTHR33692:SF1">
    <property type="entry name" value="RIBOSOME MATURATION FACTOR RIMM"/>
    <property type="match status" value="1"/>
</dbReference>
<dbReference type="HAMAP" id="MF_00014">
    <property type="entry name" value="Ribosome_mat_RimM"/>
    <property type="match status" value="1"/>
</dbReference>
<organism evidence="8 9">
    <name type="scientific">Microlunatus sagamiharensis</name>
    <dbReference type="NCBI Taxonomy" id="546874"/>
    <lineage>
        <taxon>Bacteria</taxon>
        <taxon>Bacillati</taxon>
        <taxon>Actinomycetota</taxon>
        <taxon>Actinomycetes</taxon>
        <taxon>Propionibacteriales</taxon>
        <taxon>Propionibacteriaceae</taxon>
        <taxon>Microlunatus</taxon>
    </lineage>
</organism>
<keyword evidence="4 5" id="KW-0143">Chaperone</keyword>
<dbReference type="Proteomes" id="UP000198825">
    <property type="component" value="Chromosome I"/>
</dbReference>
<dbReference type="InterPro" id="IPR009000">
    <property type="entry name" value="Transl_B-barrel_sf"/>
</dbReference>
<reference evidence="9" key="1">
    <citation type="submission" date="2016-10" db="EMBL/GenBank/DDBJ databases">
        <authorList>
            <person name="Varghese N."/>
            <person name="Submissions S."/>
        </authorList>
    </citation>
    <scope>NUCLEOTIDE SEQUENCE [LARGE SCALE GENOMIC DNA]</scope>
    <source>
        <strain evidence="9">DSM 21743</strain>
    </source>
</reference>
<evidence type="ECO:0000259" key="7">
    <source>
        <dbReference type="Pfam" id="PF24986"/>
    </source>
</evidence>
<protein>
    <recommendedName>
        <fullName evidence="5">Ribosome maturation factor RimM</fullName>
    </recommendedName>
</protein>
<dbReference type="NCBIfam" id="TIGR02273">
    <property type="entry name" value="16S_RimM"/>
    <property type="match status" value="1"/>
</dbReference>
<dbReference type="GO" id="GO:0043022">
    <property type="term" value="F:ribosome binding"/>
    <property type="evidence" value="ECO:0007669"/>
    <property type="project" value="InterPro"/>
</dbReference>
<evidence type="ECO:0000256" key="4">
    <source>
        <dbReference type="ARBA" id="ARBA00023186"/>
    </source>
</evidence>
<evidence type="ECO:0000259" key="6">
    <source>
        <dbReference type="Pfam" id="PF01782"/>
    </source>
</evidence>
<comment type="subunit">
    <text evidence="5">Binds ribosomal protein uS19.</text>
</comment>
<dbReference type="Gene3D" id="2.30.30.240">
    <property type="entry name" value="PRC-barrel domain"/>
    <property type="match status" value="1"/>
</dbReference>
<keyword evidence="2 5" id="KW-0690">Ribosome biogenesis</keyword>
<name>A0A1H2LV53_9ACTN</name>
<dbReference type="STRING" id="546874.SAMN04488544_0897"/>
<dbReference type="SUPFAM" id="SSF50346">
    <property type="entry name" value="PRC-barrel domain"/>
    <property type="match status" value="1"/>
</dbReference>
<dbReference type="SUPFAM" id="SSF50447">
    <property type="entry name" value="Translation proteins"/>
    <property type="match status" value="1"/>
</dbReference>
<dbReference type="GO" id="GO:0042274">
    <property type="term" value="P:ribosomal small subunit biogenesis"/>
    <property type="evidence" value="ECO:0007669"/>
    <property type="project" value="UniProtKB-UniRule"/>
</dbReference>
<dbReference type="OrthoDB" id="5381335at2"/>
<dbReference type="Pfam" id="PF01782">
    <property type="entry name" value="RimM"/>
    <property type="match status" value="1"/>
</dbReference>
<comment type="function">
    <text evidence="5">An accessory protein needed during the final step in the assembly of 30S ribosomal subunit, possibly for assembly of the head region. Essential for efficient processing of 16S rRNA. May be needed both before and after RbfA during the maturation of 16S rRNA. It has affinity for free ribosomal 30S subunits but not for 70S ribosomes.</text>
</comment>
<dbReference type="GO" id="GO:0005737">
    <property type="term" value="C:cytoplasm"/>
    <property type="evidence" value="ECO:0007669"/>
    <property type="project" value="UniProtKB-SubCell"/>
</dbReference>